<evidence type="ECO:0000256" key="2">
    <source>
        <dbReference type="ARBA" id="ARBA00022448"/>
    </source>
</evidence>
<dbReference type="RefSeq" id="WP_106299282.1">
    <property type="nucleotide sequence ID" value="NZ_PVWO01000001.1"/>
</dbReference>
<dbReference type="InterPro" id="IPR051909">
    <property type="entry name" value="MFP_Cation_Efflux"/>
</dbReference>
<dbReference type="FunFam" id="2.40.30.170:FF:000010">
    <property type="entry name" value="Efflux RND transporter periplasmic adaptor subunit"/>
    <property type="match status" value="1"/>
</dbReference>
<evidence type="ECO:0000259" key="6">
    <source>
        <dbReference type="Pfam" id="PF25917"/>
    </source>
</evidence>
<comment type="caution">
    <text evidence="9">The sequence shown here is derived from an EMBL/GenBank/DDBJ whole genome shotgun (WGS) entry which is preliminary data.</text>
</comment>
<sequence>MRLTKLKLLLSLIILTTVSSPKIAIAGAGHDHSGASSFKSGGEATGAVTVDAQTVKRLGIKVEAVKNQPLDIGLKTTGQIETLPDQKVEVTAPLTSKVVQLLVKPGSKVTKGQPLAVIASPELANLRVDAQGKQADAQGALRKAQVNLQLAQDNLVKQKTISNAEIAQARTKLTAAQAQYDRDKQIVNQSGVLKVAQENLKLQQQIANAEITRANTEVAIAQEQFDRDNELVSKGALARRQMLESKGKLERAKAEAAKAKSLPQVVQAQSDVKKAEVDLPYRELRESQASVAEAQSLLQRAQTRRDVLEAQAQLKRAQSDVLIAQSQLNLSTTNYQTRLQQLGSTANAQGLVTITAPIAGTVASRDVSIGQSLQDAGGKLMTIVNDARIFATANIYEKDLGVVKNGQKIRVKVASLPNQSFEGRITQIGTSVQGESRVVPVQAEISNPSGLLKPGMFAELEVITDKTTESLLAIPTSAVVDANGKKVVYVQNGNAFQAAEVTFGRTTGDLVEVKTGLFAGDMVVTQRGTQLYAQSLRGGGEKTDADGDKHEEGDGHNHGAAPAKSNGFVIPPWLLPVSGGAILVAGSSLLLWKRFRSAPADGLEDTDADTHNDDLLLPAAEHTKPEPYTNNHHSVPLSPAIMGEKSSKGE</sequence>
<dbReference type="Proteomes" id="UP000238937">
    <property type="component" value="Unassembled WGS sequence"/>
</dbReference>
<dbReference type="InterPro" id="IPR058792">
    <property type="entry name" value="Beta-barrel_RND_2"/>
</dbReference>
<evidence type="ECO:0000313" key="9">
    <source>
        <dbReference type="EMBL" id="PSB59627.1"/>
    </source>
</evidence>
<evidence type="ECO:0000256" key="4">
    <source>
        <dbReference type="SAM" id="MobiDB-lite"/>
    </source>
</evidence>
<feature type="domain" description="CzcB-like C-terminal circularly permuted SH3-like" evidence="8">
    <location>
        <begin position="472"/>
        <end position="526"/>
    </location>
</feature>
<dbReference type="NCBIfam" id="TIGR01730">
    <property type="entry name" value="RND_mfp"/>
    <property type="match status" value="1"/>
</dbReference>
<dbReference type="PANTHER" id="PTHR30097">
    <property type="entry name" value="CATION EFFLUX SYSTEM PROTEIN CUSB"/>
    <property type="match status" value="1"/>
</dbReference>
<evidence type="ECO:0000256" key="3">
    <source>
        <dbReference type="SAM" id="Coils"/>
    </source>
</evidence>
<dbReference type="InterPro" id="IPR058649">
    <property type="entry name" value="CzcB_C"/>
</dbReference>
<dbReference type="Pfam" id="PF25954">
    <property type="entry name" value="Beta-barrel_RND_2"/>
    <property type="match status" value="1"/>
</dbReference>
<feature type="domain" description="CusB-like beta-barrel" evidence="7">
    <location>
        <begin position="391"/>
        <end position="463"/>
    </location>
</feature>
<protein>
    <submittedName>
        <fullName evidence="9">Efflux RND transporter periplasmic adaptor subunit</fullName>
    </submittedName>
</protein>
<evidence type="ECO:0000313" key="10">
    <source>
        <dbReference type="Proteomes" id="UP000238937"/>
    </source>
</evidence>
<dbReference type="AlphaFoldDB" id="A0A2T1GNX7"/>
<dbReference type="Gene3D" id="2.40.420.20">
    <property type="match status" value="1"/>
</dbReference>
<feature type="region of interest" description="Disordered" evidence="4">
    <location>
        <begin position="536"/>
        <end position="563"/>
    </location>
</feature>
<reference evidence="9 10" key="1">
    <citation type="submission" date="2018-03" db="EMBL/GenBank/DDBJ databases">
        <title>The ancient ancestry and fast evolution of plastids.</title>
        <authorList>
            <person name="Moore K.R."/>
            <person name="Magnabosco C."/>
            <person name="Momper L."/>
            <person name="Gold D.A."/>
            <person name="Bosak T."/>
            <person name="Fournier G.P."/>
        </authorList>
    </citation>
    <scope>NUCLEOTIDE SEQUENCE [LARGE SCALE GENOMIC DNA]</scope>
    <source>
        <strain evidence="9 10">CCALA 037</strain>
    </source>
</reference>
<dbReference type="Gene3D" id="2.40.50.100">
    <property type="match status" value="1"/>
</dbReference>
<dbReference type="SUPFAM" id="SSF111369">
    <property type="entry name" value="HlyD-like secretion proteins"/>
    <property type="match status" value="2"/>
</dbReference>
<dbReference type="InterPro" id="IPR006143">
    <property type="entry name" value="RND_pump_MFP"/>
</dbReference>
<keyword evidence="10" id="KW-1185">Reference proteome</keyword>
<evidence type="ECO:0000256" key="5">
    <source>
        <dbReference type="SAM" id="SignalP"/>
    </source>
</evidence>
<evidence type="ECO:0000256" key="1">
    <source>
        <dbReference type="ARBA" id="ARBA00009477"/>
    </source>
</evidence>
<dbReference type="GO" id="GO:0030313">
    <property type="term" value="C:cell envelope"/>
    <property type="evidence" value="ECO:0007669"/>
    <property type="project" value="TreeGrafter"/>
</dbReference>
<evidence type="ECO:0000259" key="8">
    <source>
        <dbReference type="Pfam" id="PF25975"/>
    </source>
</evidence>
<feature type="chain" id="PRO_5015587089" evidence="5">
    <location>
        <begin position="27"/>
        <end position="650"/>
    </location>
</feature>
<feature type="domain" description="Multidrug resistance protein MdtA-like barrel-sandwich hybrid" evidence="6">
    <location>
        <begin position="87"/>
        <end position="376"/>
    </location>
</feature>
<keyword evidence="3" id="KW-0175">Coiled coil</keyword>
<organism evidence="9 10">
    <name type="scientific">Chamaesiphon polymorphus CCALA 037</name>
    <dbReference type="NCBI Taxonomy" id="2107692"/>
    <lineage>
        <taxon>Bacteria</taxon>
        <taxon>Bacillati</taxon>
        <taxon>Cyanobacteriota</taxon>
        <taxon>Cyanophyceae</taxon>
        <taxon>Gomontiellales</taxon>
        <taxon>Chamaesiphonaceae</taxon>
        <taxon>Chamaesiphon</taxon>
    </lineage>
</organism>
<keyword evidence="2" id="KW-0813">Transport</keyword>
<dbReference type="GO" id="GO:0016020">
    <property type="term" value="C:membrane"/>
    <property type="evidence" value="ECO:0007669"/>
    <property type="project" value="InterPro"/>
</dbReference>
<dbReference type="Pfam" id="PF25975">
    <property type="entry name" value="CzcB_C"/>
    <property type="match status" value="1"/>
</dbReference>
<dbReference type="Gene3D" id="2.40.30.170">
    <property type="match status" value="1"/>
</dbReference>
<feature type="compositionally biased region" description="Basic and acidic residues" evidence="4">
    <location>
        <begin position="539"/>
        <end position="557"/>
    </location>
</feature>
<name>A0A2T1GNX7_9CYAN</name>
<evidence type="ECO:0000259" key="7">
    <source>
        <dbReference type="Pfam" id="PF25954"/>
    </source>
</evidence>
<feature type="signal peptide" evidence="5">
    <location>
        <begin position="1"/>
        <end position="26"/>
    </location>
</feature>
<dbReference type="Pfam" id="PF25917">
    <property type="entry name" value="BSH_RND"/>
    <property type="match status" value="1"/>
</dbReference>
<feature type="coiled-coil region" evidence="3">
    <location>
        <begin position="199"/>
        <end position="327"/>
    </location>
</feature>
<dbReference type="GO" id="GO:0022857">
    <property type="term" value="F:transmembrane transporter activity"/>
    <property type="evidence" value="ECO:0007669"/>
    <property type="project" value="InterPro"/>
</dbReference>
<keyword evidence="5" id="KW-0732">Signal</keyword>
<dbReference type="GO" id="GO:0060003">
    <property type="term" value="P:copper ion export"/>
    <property type="evidence" value="ECO:0007669"/>
    <property type="project" value="TreeGrafter"/>
</dbReference>
<dbReference type="EMBL" id="PVWO01000001">
    <property type="protein sequence ID" value="PSB59627.1"/>
    <property type="molecule type" value="Genomic_DNA"/>
</dbReference>
<gene>
    <name evidence="9" type="ORF">C7B77_00075</name>
</gene>
<dbReference type="GO" id="GO:0015679">
    <property type="term" value="P:plasma membrane copper ion transport"/>
    <property type="evidence" value="ECO:0007669"/>
    <property type="project" value="TreeGrafter"/>
</dbReference>
<dbReference type="OrthoDB" id="9806939at2"/>
<dbReference type="PANTHER" id="PTHR30097:SF4">
    <property type="entry name" value="SLR6042 PROTEIN"/>
    <property type="match status" value="1"/>
</dbReference>
<dbReference type="Gene3D" id="1.10.287.470">
    <property type="entry name" value="Helix hairpin bin"/>
    <property type="match status" value="1"/>
</dbReference>
<proteinExistence type="inferred from homology"/>
<dbReference type="InterPro" id="IPR058625">
    <property type="entry name" value="MdtA-like_BSH"/>
</dbReference>
<accession>A0A2T1GNX7</accession>
<feature type="region of interest" description="Disordered" evidence="4">
    <location>
        <begin position="618"/>
        <end position="650"/>
    </location>
</feature>
<comment type="similarity">
    <text evidence="1">Belongs to the membrane fusion protein (MFP) (TC 8.A.1) family.</text>
</comment>